<dbReference type="SUPFAM" id="SSF50998">
    <property type="entry name" value="Quinoprotein alcohol dehydrogenase-like"/>
    <property type="match status" value="1"/>
</dbReference>
<dbReference type="InterPro" id="IPR026895">
    <property type="entry name" value="EMC1"/>
</dbReference>
<keyword evidence="8 12" id="KW-1133">Transmembrane helix</keyword>
<name>A0A9P4YW52_9HYPO</name>
<comment type="subunit">
    <text evidence="3">Component of the ER membrane protein complex (EMC).</text>
</comment>
<dbReference type="InterPro" id="IPR058545">
    <property type="entry name" value="Beta-prop_EMC1_1st"/>
</dbReference>
<feature type="chain" id="PRO_5040344184" description="ER membrane protein complex subunit 1" evidence="13">
    <location>
        <begin position="21"/>
        <end position="980"/>
    </location>
</feature>
<dbReference type="InterPro" id="IPR015943">
    <property type="entry name" value="WD40/YVTN_repeat-like_dom_sf"/>
</dbReference>
<sequence length="980" mass="105891">MWRLVNFFLLLAVSSSPAAAVFQDEVGHVDFHHALFGLPQSETTFFHRPRKDDKASLLYTAGDSGVFGAVNPSNGAIVWRRQISDNGAPITNDDGVGGGVHFRAPEDEDWVVAAHGSSVHAWSALSGRNVWTTQFDGQVRDLEIMEMTETPRKDVLALFDEEGVTVLRRIHGALGTVIWEFRNHNKDVPLQVSTNIANIHVISLHGSPGSYNLKVTALDTATGSRVNDWVVGSKGDVKTAADVMFVGANSAAPIVAWTDSSLSKLSVHILGAKGKQEISLPSGTTSVSVYAPHKLQSQPHFLVHARSASGGKAEVYHTNLKNGQIKKAYELPHLESQDAFSTSSDAGNVYFTRITEDEAIIVSSESHGVLARWALDKASNIKPVRAVSEVVKKPSSDDYAVRSAVVTVDEDWVLVRNGAKDWARPEGLSGAVAAVWADVPEDEDLAKVLEQEAHTNPISAYIHRINRHVNDLQYLPAWIQSIPRRFIDSVVGEVSSPTDGKLHRDSFGFNKIIVLATRRGRFYGVDTGNGGRIVWSTLVFPQPAGQSLDIKGIVSKEGTHSTVIASGSKGEYVEINAITGEVLSVVVPEAPLAVTSASVVEGANGPWLLSFDSEGKLLGDIPTDQVPKDTIVIRDNKDVLKGFKIVTSGEKLEKQEVWQLQALPDQHIADIATRAFHDPVASIGRVLGDRSVQYKYLNPNSITVALVNSEASTLSVRTVDTVSGQILASQEYEGVDGTKSVSCTMAENWHVCSFFGQYNLNDGTGRLVKGYQIASSDLYESAAPNDRGPLGDAANSSSLEPVDRPTAPPLPWVVSQTWVTGQPLDKMTVTQTRQGISNRQVLAYMPETHAIVGIPRMAVDPRRPVGRDPTPAEMEAEGLQRYAAALEVDPRSIVSHERDVIGVRAIVAAPAVVESTSLVVAYGVDVFATRVAPSGVFDILGKGFNKASLILTVVALFGGVVFLAPMVRSKQINRIWEAPM</sequence>
<dbReference type="GeneID" id="55973404"/>
<comment type="caution">
    <text evidence="16">The sequence shown here is derived from an EMBL/GenBank/DDBJ whole genome shotgun (WGS) entry which is preliminary data.</text>
</comment>
<dbReference type="GO" id="GO:0034975">
    <property type="term" value="P:protein folding in endoplasmic reticulum"/>
    <property type="evidence" value="ECO:0007669"/>
    <property type="project" value="TreeGrafter"/>
</dbReference>
<accession>A0A9P4YW52</accession>
<protein>
    <recommendedName>
        <fullName evidence="4">ER membrane protein complex subunit 1</fullName>
    </recommendedName>
</protein>
<evidence type="ECO:0000256" key="7">
    <source>
        <dbReference type="ARBA" id="ARBA00022824"/>
    </source>
</evidence>
<keyword evidence="17" id="KW-1185">Reference proteome</keyword>
<feature type="transmembrane region" description="Helical" evidence="12">
    <location>
        <begin position="947"/>
        <end position="967"/>
    </location>
</feature>
<proteinExistence type="inferred from homology"/>
<dbReference type="Gene3D" id="2.130.10.10">
    <property type="entry name" value="YVTN repeat-like/Quinoprotein amine dehydrogenase"/>
    <property type="match status" value="1"/>
</dbReference>
<keyword evidence="5 12" id="KW-0812">Transmembrane</keyword>
<gene>
    <name evidence="16" type="ORF">GMORB2_7181</name>
</gene>
<dbReference type="InterPro" id="IPR011047">
    <property type="entry name" value="Quinoprotein_ADH-like_sf"/>
</dbReference>
<evidence type="ECO:0000256" key="10">
    <source>
        <dbReference type="ARBA" id="ARBA00023180"/>
    </source>
</evidence>
<dbReference type="AlphaFoldDB" id="A0A9P4YW52"/>
<evidence type="ECO:0000313" key="16">
    <source>
        <dbReference type="EMBL" id="KAF4122874.1"/>
    </source>
</evidence>
<dbReference type="EMBL" id="JAANYQ010000008">
    <property type="protein sequence ID" value="KAF4122874.1"/>
    <property type="molecule type" value="Genomic_DNA"/>
</dbReference>
<dbReference type="Pfam" id="PF25293">
    <property type="entry name" value="Beta-prop_EMC1_N"/>
    <property type="match status" value="1"/>
</dbReference>
<organism evidence="16 17">
    <name type="scientific">Geosmithia morbida</name>
    <dbReference type="NCBI Taxonomy" id="1094350"/>
    <lineage>
        <taxon>Eukaryota</taxon>
        <taxon>Fungi</taxon>
        <taxon>Dikarya</taxon>
        <taxon>Ascomycota</taxon>
        <taxon>Pezizomycotina</taxon>
        <taxon>Sordariomycetes</taxon>
        <taxon>Hypocreomycetidae</taxon>
        <taxon>Hypocreales</taxon>
        <taxon>Bionectriaceae</taxon>
        <taxon>Geosmithia</taxon>
    </lineage>
</organism>
<keyword evidence="7" id="KW-0256">Endoplasmic reticulum</keyword>
<keyword evidence="10" id="KW-0325">Glycoprotein</keyword>
<keyword evidence="6 13" id="KW-0732">Signal</keyword>
<dbReference type="Proteomes" id="UP000749293">
    <property type="component" value="Unassembled WGS sequence"/>
</dbReference>
<evidence type="ECO:0000256" key="13">
    <source>
        <dbReference type="SAM" id="SignalP"/>
    </source>
</evidence>
<evidence type="ECO:0000256" key="3">
    <source>
        <dbReference type="ARBA" id="ARBA00011276"/>
    </source>
</evidence>
<evidence type="ECO:0000256" key="6">
    <source>
        <dbReference type="ARBA" id="ARBA00022729"/>
    </source>
</evidence>
<comment type="subcellular location">
    <subcellularLocation>
        <location evidence="1">Endoplasmic reticulum membrane</location>
        <topology evidence="1">Single-pass type I membrane protein</topology>
    </subcellularLocation>
</comment>
<dbReference type="RefSeq" id="XP_035321526.1">
    <property type="nucleotide sequence ID" value="XM_035469146.1"/>
</dbReference>
<feature type="region of interest" description="Disordered" evidence="11">
    <location>
        <begin position="782"/>
        <end position="808"/>
    </location>
</feature>
<dbReference type="Pfam" id="PF07774">
    <property type="entry name" value="EMC1_C"/>
    <property type="match status" value="1"/>
</dbReference>
<feature type="domain" description="ER membrane protein complex subunit 1 C-terminal" evidence="14">
    <location>
        <begin position="746"/>
        <end position="976"/>
    </location>
</feature>
<comment type="similarity">
    <text evidence="2">Belongs to the EMC1 family.</text>
</comment>
<evidence type="ECO:0000256" key="2">
    <source>
        <dbReference type="ARBA" id="ARBA00007904"/>
    </source>
</evidence>
<dbReference type="GO" id="GO:0072546">
    <property type="term" value="C:EMC complex"/>
    <property type="evidence" value="ECO:0007669"/>
    <property type="project" value="InterPro"/>
</dbReference>
<evidence type="ECO:0000256" key="12">
    <source>
        <dbReference type="SAM" id="Phobius"/>
    </source>
</evidence>
<evidence type="ECO:0000256" key="1">
    <source>
        <dbReference type="ARBA" id="ARBA00004115"/>
    </source>
</evidence>
<evidence type="ECO:0000256" key="8">
    <source>
        <dbReference type="ARBA" id="ARBA00022989"/>
    </source>
</evidence>
<evidence type="ECO:0000259" key="14">
    <source>
        <dbReference type="Pfam" id="PF07774"/>
    </source>
</evidence>
<feature type="domain" description="EMC1 first beta-propeller" evidence="15">
    <location>
        <begin position="20"/>
        <end position="426"/>
    </location>
</feature>
<dbReference type="InterPro" id="IPR011678">
    <property type="entry name" value="EMC1_C"/>
</dbReference>
<dbReference type="PANTHER" id="PTHR21573:SF0">
    <property type="entry name" value="ER MEMBRANE PROTEIN COMPLEX SUBUNIT 1"/>
    <property type="match status" value="1"/>
</dbReference>
<evidence type="ECO:0000256" key="9">
    <source>
        <dbReference type="ARBA" id="ARBA00023136"/>
    </source>
</evidence>
<keyword evidence="9 12" id="KW-0472">Membrane</keyword>
<evidence type="ECO:0000256" key="11">
    <source>
        <dbReference type="SAM" id="MobiDB-lite"/>
    </source>
</evidence>
<evidence type="ECO:0000256" key="4">
    <source>
        <dbReference type="ARBA" id="ARBA00020824"/>
    </source>
</evidence>
<dbReference type="PANTHER" id="PTHR21573">
    <property type="entry name" value="ER MEMBRANE PROTEIN COMPLEX SUBUNIT 1"/>
    <property type="match status" value="1"/>
</dbReference>
<evidence type="ECO:0000256" key="5">
    <source>
        <dbReference type="ARBA" id="ARBA00022692"/>
    </source>
</evidence>
<feature type="signal peptide" evidence="13">
    <location>
        <begin position="1"/>
        <end position="20"/>
    </location>
</feature>
<dbReference type="OrthoDB" id="28092at2759"/>
<evidence type="ECO:0000313" key="17">
    <source>
        <dbReference type="Proteomes" id="UP000749293"/>
    </source>
</evidence>
<reference evidence="16" key="1">
    <citation type="submission" date="2020-03" db="EMBL/GenBank/DDBJ databases">
        <title>Site-based positive gene gene selection in Geosmithia morbida across the United States reveals a broad range of putative effectors and factors for local host and environmental adapation.</title>
        <authorList>
            <person name="Onufrak A."/>
            <person name="Murdoch R.W."/>
            <person name="Gazis R."/>
            <person name="Huff M."/>
            <person name="Staton M."/>
            <person name="Klingeman W."/>
            <person name="Hadziabdic D."/>
        </authorList>
    </citation>
    <scope>NUCLEOTIDE SEQUENCE</scope>
    <source>
        <strain evidence="16">1262</strain>
    </source>
</reference>
<evidence type="ECO:0000259" key="15">
    <source>
        <dbReference type="Pfam" id="PF25293"/>
    </source>
</evidence>